<proteinExistence type="predicted"/>
<feature type="compositionally biased region" description="Basic residues" evidence="1">
    <location>
        <begin position="85"/>
        <end position="96"/>
    </location>
</feature>
<feature type="region of interest" description="Disordered" evidence="1">
    <location>
        <begin position="54"/>
        <end position="97"/>
    </location>
</feature>
<reference evidence="2 3" key="1">
    <citation type="submission" date="2019-02" db="EMBL/GenBank/DDBJ databases">
        <authorList>
            <person name="Li Y."/>
        </authorList>
    </citation>
    <scope>NUCLEOTIDE SEQUENCE [LARGE SCALE GENOMIC DNA]</scope>
    <source>
        <strain evidence="2 3">3-7</strain>
    </source>
</reference>
<accession>A0A4Q6XPD5</accession>
<evidence type="ECO:0008006" key="4">
    <source>
        <dbReference type="Google" id="ProtNLM"/>
    </source>
</evidence>
<protein>
    <recommendedName>
        <fullName evidence="4">Transposase</fullName>
    </recommendedName>
</protein>
<comment type="caution">
    <text evidence="2">The sequence shown here is derived from an EMBL/GenBank/DDBJ whole genome shotgun (WGS) entry which is preliminary data.</text>
</comment>
<dbReference type="RefSeq" id="WP_130160406.1">
    <property type="nucleotide sequence ID" value="NZ_SGIS01000075.1"/>
</dbReference>
<evidence type="ECO:0000256" key="1">
    <source>
        <dbReference type="SAM" id="MobiDB-lite"/>
    </source>
</evidence>
<organism evidence="2 3">
    <name type="scientific">Sphingomonas populi</name>
    <dbReference type="NCBI Taxonomy" id="2484750"/>
    <lineage>
        <taxon>Bacteria</taxon>
        <taxon>Pseudomonadati</taxon>
        <taxon>Pseudomonadota</taxon>
        <taxon>Alphaproteobacteria</taxon>
        <taxon>Sphingomonadales</taxon>
        <taxon>Sphingomonadaceae</taxon>
        <taxon>Sphingomonas</taxon>
    </lineage>
</organism>
<keyword evidence="3" id="KW-1185">Reference proteome</keyword>
<dbReference type="Proteomes" id="UP000292085">
    <property type="component" value="Unassembled WGS sequence"/>
</dbReference>
<dbReference type="EMBL" id="SGIS01000075">
    <property type="protein sequence ID" value="RZF59194.1"/>
    <property type="molecule type" value="Genomic_DNA"/>
</dbReference>
<gene>
    <name evidence="2" type="ORF">EWE75_23025</name>
</gene>
<evidence type="ECO:0000313" key="3">
    <source>
        <dbReference type="Proteomes" id="UP000292085"/>
    </source>
</evidence>
<name>A0A4Q6XPD5_9SPHN</name>
<sequence>MTSGGGIDGDEGDFDLRRVVATLVERCDRLAEESETLRAQNEELKVENEALRDEIRQLKGLPPRPKLKPKPSGMEKSTQPEPAKGRKRVKRRRGTVKSKLVVTREVRLKAKAPVGSRFKGYEDVLVQDLRLDVEVVR</sequence>
<dbReference type="OrthoDB" id="7773346at2"/>
<dbReference type="AlphaFoldDB" id="A0A4Q6XPD5"/>
<evidence type="ECO:0000313" key="2">
    <source>
        <dbReference type="EMBL" id="RZF59194.1"/>
    </source>
</evidence>